<dbReference type="Pfam" id="PF11164">
    <property type="entry name" value="DUF2948"/>
    <property type="match status" value="1"/>
</dbReference>
<name>A0A382LM50_9ZZZZ</name>
<sequence length="108" mass="13028">MDKKYLAKIIAKDSQGLKLISAYCFEAKVKINELKYLKKNQIFLIFLQRFNRENEKNRQEINSILRFDFIQWVKSKNIDQNDKDLILELLTIDLLKNKDKFEINLIFN</sequence>
<protein>
    <submittedName>
        <fullName evidence="1">Uncharacterized protein</fullName>
    </submittedName>
</protein>
<gene>
    <name evidence="1" type="ORF">METZ01_LOCUS290692</name>
</gene>
<reference evidence="1" key="1">
    <citation type="submission" date="2018-05" db="EMBL/GenBank/DDBJ databases">
        <authorList>
            <person name="Lanie J.A."/>
            <person name="Ng W.-L."/>
            <person name="Kazmierczak K.M."/>
            <person name="Andrzejewski T.M."/>
            <person name="Davidsen T.M."/>
            <person name="Wayne K.J."/>
            <person name="Tettelin H."/>
            <person name="Glass J.I."/>
            <person name="Rusch D."/>
            <person name="Podicherti R."/>
            <person name="Tsui H.-C.T."/>
            <person name="Winkler M.E."/>
        </authorList>
    </citation>
    <scope>NUCLEOTIDE SEQUENCE</scope>
</reference>
<proteinExistence type="predicted"/>
<evidence type="ECO:0000313" key="1">
    <source>
        <dbReference type="EMBL" id="SVC37838.1"/>
    </source>
</evidence>
<dbReference type="InterPro" id="IPR021335">
    <property type="entry name" value="DUF2948"/>
</dbReference>
<organism evidence="1">
    <name type="scientific">marine metagenome</name>
    <dbReference type="NCBI Taxonomy" id="408172"/>
    <lineage>
        <taxon>unclassified sequences</taxon>
        <taxon>metagenomes</taxon>
        <taxon>ecological metagenomes</taxon>
    </lineage>
</organism>
<feature type="non-terminal residue" evidence="1">
    <location>
        <position position="108"/>
    </location>
</feature>
<accession>A0A382LM50</accession>
<dbReference type="EMBL" id="UINC01087997">
    <property type="protein sequence ID" value="SVC37838.1"/>
    <property type="molecule type" value="Genomic_DNA"/>
</dbReference>
<feature type="non-terminal residue" evidence="1">
    <location>
        <position position="1"/>
    </location>
</feature>
<dbReference type="AlphaFoldDB" id="A0A382LM50"/>